<evidence type="ECO:0000313" key="2">
    <source>
        <dbReference type="EMBL" id="CAE0757701.1"/>
    </source>
</evidence>
<gene>
    <name evidence="2" type="ORF">PCAR00345_LOCUS10295</name>
</gene>
<feature type="compositionally biased region" description="Basic and acidic residues" evidence="1">
    <location>
        <begin position="56"/>
        <end position="65"/>
    </location>
</feature>
<proteinExistence type="predicted"/>
<feature type="compositionally biased region" description="Low complexity" evidence="1">
    <location>
        <begin position="69"/>
        <end position="84"/>
    </location>
</feature>
<name>A0A7S4B9F0_CHRCT</name>
<evidence type="ECO:0000256" key="1">
    <source>
        <dbReference type="SAM" id="MobiDB-lite"/>
    </source>
</evidence>
<feature type="compositionally biased region" description="Basic and acidic residues" evidence="1">
    <location>
        <begin position="114"/>
        <end position="130"/>
    </location>
</feature>
<dbReference type="AlphaFoldDB" id="A0A7S4B9F0"/>
<dbReference type="EMBL" id="HBIZ01016593">
    <property type="protein sequence ID" value="CAE0757701.1"/>
    <property type="molecule type" value="Transcribed_RNA"/>
</dbReference>
<reference evidence="2" key="1">
    <citation type="submission" date="2021-01" db="EMBL/GenBank/DDBJ databases">
        <authorList>
            <person name="Corre E."/>
            <person name="Pelletier E."/>
            <person name="Niang G."/>
            <person name="Scheremetjew M."/>
            <person name="Finn R."/>
            <person name="Kale V."/>
            <person name="Holt S."/>
            <person name="Cochrane G."/>
            <person name="Meng A."/>
            <person name="Brown T."/>
            <person name="Cohen L."/>
        </authorList>
    </citation>
    <scope>NUCLEOTIDE SEQUENCE</scope>
    <source>
        <strain evidence="2">CCMP645</strain>
    </source>
</reference>
<organism evidence="2">
    <name type="scientific">Chrysotila carterae</name>
    <name type="common">Marine alga</name>
    <name type="synonym">Syracosphaera carterae</name>
    <dbReference type="NCBI Taxonomy" id="13221"/>
    <lineage>
        <taxon>Eukaryota</taxon>
        <taxon>Haptista</taxon>
        <taxon>Haptophyta</taxon>
        <taxon>Prymnesiophyceae</taxon>
        <taxon>Isochrysidales</taxon>
        <taxon>Isochrysidaceae</taxon>
        <taxon>Chrysotila</taxon>
    </lineage>
</organism>
<feature type="region of interest" description="Disordered" evidence="1">
    <location>
        <begin position="19"/>
        <end position="158"/>
    </location>
</feature>
<protein>
    <submittedName>
        <fullName evidence="2">Uncharacterized protein</fullName>
    </submittedName>
</protein>
<accession>A0A7S4B9F0</accession>
<sequence>MAVVVMRQLSSSTLIRDGCRGGDAGRPCVPRCEREPSAATRAVRTASRRAPLPNRDSQRTEESGGLRRAQSAAWAEQSAASAVQRRQDARPTKVRRRKEATELLCSGGASQWRSESEGGARHRPLDDREPCGGSGVEEAARARAQLAGGGVKAAGEGE</sequence>
<feature type="compositionally biased region" description="Low complexity" evidence="1">
    <location>
        <begin position="37"/>
        <end position="50"/>
    </location>
</feature>